<keyword evidence="2" id="KW-1185">Reference proteome</keyword>
<evidence type="ECO:0000313" key="2">
    <source>
        <dbReference type="Proteomes" id="UP000215914"/>
    </source>
</evidence>
<dbReference type="Proteomes" id="UP000215914">
    <property type="component" value="Unassembled WGS sequence"/>
</dbReference>
<dbReference type="AlphaFoldDB" id="A0A9K3HBA9"/>
<reference evidence="1" key="2">
    <citation type="submission" date="2020-06" db="EMBL/GenBank/DDBJ databases">
        <title>Helianthus annuus Genome sequencing and assembly Release 2.</title>
        <authorList>
            <person name="Gouzy J."/>
            <person name="Langlade N."/>
            <person name="Munos S."/>
        </authorList>
    </citation>
    <scope>NUCLEOTIDE SEQUENCE</scope>
    <source>
        <tissue evidence="1">Leaves</tissue>
    </source>
</reference>
<organism evidence="1 2">
    <name type="scientific">Helianthus annuus</name>
    <name type="common">Common sunflower</name>
    <dbReference type="NCBI Taxonomy" id="4232"/>
    <lineage>
        <taxon>Eukaryota</taxon>
        <taxon>Viridiplantae</taxon>
        <taxon>Streptophyta</taxon>
        <taxon>Embryophyta</taxon>
        <taxon>Tracheophyta</taxon>
        <taxon>Spermatophyta</taxon>
        <taxon>Magnoliopsida</taxon>
        <taxon>eudicotyledons</taxon>
        <taxon>Gunneridae</taxon>
        <taxon>Pentapetalae</taxon>
        <taxon>asterids</taxon>
        <taxon>campanulids</taxon>
        <taxon>Asterales</taxon>
        <taxon>Asteraceae</taxon>
        <taxon>Asteroideae</taxon>
        <taxon>Heliantheae alliance</taxon>
        <taxon>Heliantheae</taxon>
        <taxon>Helianthus</taxon>
    </lineage>
</organism>
<evidence type="ECO:0000313" key="1">
    <source>
        <dbReference type="EMBL" id="KAF5772648.1"/>
    </source>
</evidence>
<dbReference type="EMBL" id="MNCJ02000328">
    <property type="protein sequence ID" value="KAF5772648.1"/>
    <property type="molecule type" value="Genomic_DNA"/>
</dbReference>
<sequence length="69" mass="7810">MYICNLDLFFVASSDVRDSPAGFFLDALFVVIGQQAQQAWECTVLNNTLHKQPLLSKMRITYLGLTIKD</sequence>
<reference evidence="1" key="1">
    <citation type="journal article" date="2017" name="Nature">
        <title>The sunflower genome provides insights into oil metabolism, flowering and Asterid evolution.</title>
        <authorList>
            <person name="Badouin H."/>
            <person name="Gouzy J."/>
            <person name="Grassa C.J."/>
            <person name="Murat F."/>
            <person name="Staton S.E."/>
            <person name="Cottret L."/>
            <person name="Lelandais-Briere C."/>
            <person name="Owens G.L."/>
            <person name="Carrere S."/>
            <person name="Mayjonade B."/>
            <person name="Legrand L."/>
            <person name="Gill N."/>
            <person name="Kane N.C."/>
            <person name="Bowers J.E."/>
            <person name="Hubner S."/>
            <person name="Bellec A."/>
            <person name="Berard A."/>
            <person name="Berges H."/>
            <person name="Blanchet N."/>
            <person name="Boniface M.C."/>
            <person name="Brunel D."/>
            <person name="Catrice O."/>
            <person name="Chaidir N."/>
            <person name="Claudel C."/>
            <person name="Donnadieu C."/>
            <person name="Faraut T."/>
            <person name="Fievet G."/>
            <person name="Helmstetter N."/>
            <person name="King M."/>
            <person name="Knapp S.J."/>
            <person name="Lai Z."/>
            <person name="Le Paslier M.C."/>
            <person name="Lippi Y."/>
            <person name="Lorenzon L."/>
            <person name="Mandel J.R."/>
            <person name="Marage G."/>
            <person name="Marchand G."/>
            <person name="Marquand E."/>
            <person name="Bret-Mestries E."/>
            <person name="Morien E."/>
            <person name="Nambeesan S."/>
            <person name="Nguyen T."/>
            <person name="Pegot-Espagnet P."/>
            <person name="Pouilly N."/>
            <person name="Raftis F."/>
            <person name="Sallet E."/>
            <person name="Schiex T."/>
            <person name="Thomas J."/>
            <person name="Vandecasteele C."/>
            <person name="Vares D."/>
            <person name="Vear F."/>
            <person name="Vautrin S."/>
            <person name="Crespi M."/>
            <person name="Mangin B."/>
            <person name="Burke J.M."/>
            <person name="Salse J."/>
            <person name="Munos S."/>
            <person name="Vincourt P."/>
            <person name="Rieseberg L.H."/>
            <person name="Langlade N.B."/>
        </authorList>
    </citation>
    <scope>NUCLEOTIDE SEQUENCE</scope>
    <source>
        <tissue evidence="1">Leaves</tissue>
    </source>
</reference>
<accession>A0A9K3HBA9</accession>
<name>A0A9K3HBA9_HELAN</name>
<dbReference type="Gramene" id="mRNA:HanXRQr2_Chr13g0579671">
    <property type="protein sequence ID" value="CDS:HanXRQr2_Chr13g0579671.1"/>
    <property type="gene ID" value="HanXRQr2_Chr13g0579671"/>
</dbReference>
<gene>
    <name evidence="1" type="ORF">HanXRQr2_Chr13g0579671</name>
</gene>
<comment type="caution">
    <text evidence="1">The sequence shown here is derived from an EMBL/GenBank/DDBJ whole genome shotgun (WGS) entry which is preliminary data.</text>
</comment>
<proteinExistence type="predicted"/>
<protein>
    <submittedName>
        <fullName evidence="1">Uncharacterized protein</fullName>
    </submittedName>
</protein>